<organism evidence="1 2">
    <name type="scientific">Naganishia adeliensis</name>
    <dbReference type="NCBI Taxonomy" id="92952"/>
    <lineage>
        <taxon>Eukaryota</taxon>
        <taxon>Fungi</taxon>
        <taxon>Dikarya</taxon>
        <taxon>Basidiomycota</taxon>
        <taxon>Agaricomycotina</taxon>
        <taxon>Tremellomycetes</taxon>
        <taxon>Filobasidiales</taxon>
        <taxon>Filobasidiaceae</taxon>
        <taxon>Naganishia</taxon>
    </lineage>
</organism>
<gene>
    <name evidence="1" type="ORF">QFC20_004553</name>
</gene>
<protein>
    <submittedName>
        <fullName evidence="1">Uncharacterized protein</fullName>
    </submittedName>
</protein>
<reference evidence="1" key="1">
    <citation type="submission" date="2023-04" db="EMBL/GenBank/DDBJ databases">
        <title>Draft Genome sequencing of Naganishia species isolated from polar environments using Oxford Nanopore Technology.</title>
        <authorList>
            <person name="Leo P."/>
            <person name="Venkateswaran K."/>
        </authorList>
    </citation>
    <scope>NUCLEOTIDE SEQUENCE</scope>
    <source>
        <strain evidence="1">MNA-CCFEE 5262</strain>
    </source>
</reference>
<evidence type="ECO:0000313" key="2">
    <source>
        <dbReference type="Proteomes" id="UP001230649"/>
    </source>
</evidence>
<proteinExistence type="predicted"/>
<keyword evidence="2" id="KW-1185">Reference proteome</keyword>
<accession>A0ACC2VY46</accession>
<sequence length="2783" mass="312836">MREIIGLDAVGWDEMTGSWWGRALAGFAITGVALGGLYVLYVIQKIVVGFVQRKRSPALGFSSAITDRFKALKLEQREKTARVRGANRKGPLKSFGVYLGDFTNPPTPEQSQLFSRWNAIIIDPFRANATEAAALAPDPTHMLARLDIAKLLGTEKALNDADVVRSIDIIARHAASVARQGIMDGLVFANWQTHLPPTVCNRLLAHVNSLDLQVFLEVGCLEIDMNLIKGIIFRNGTIMRNGDRRNYFQMEDMRRGLRALAKVSFKGDTTVMIWDTIDDGIELSHAVAKRSFNWCRFHCVISWIGPEAALNDARIAIDQTQVEEPLGALMWLKTNTTVSAHEAWRLNDRVLLKRTCDDQDSLAVYRPLEQYIPNLRARLQPRSRVQPHHAAGPTVDATFEWPAEVVESRTNPVTSFPGGLRYKGLGYFHLGLNVSAQAFANLVDGQRRLRDLNLLDRLGPQELADMADKLFIREDDCQNAVVELKLLLSEARGTEDDRLKVYVGLHSGFRDGVTGHFWGLFDVDSRTGCIDLYINAKSANRLGSILHTYLSSRNVARDQCFLAEYRQSEHAGELSEKWNLPNSIVRDIEQLTPVENLLFLRRLVRTDEFDHDLEFLRTRIVACCEYQLLEVPTLQQYRALCSSTYLDGGISADELVKSRLAWHAQNGLDHPDVSDAISLFTEVDALLPTLLKGRQSGFIDSLEAVSAEILQKGKIDVSADIFALAIFSAFKRLALDEVYLEVLDRNPLPNPQPDQPACLAEMFALGSQCQAYFDMTSNVLGTILAKRYHNYCLENQPPRRDDSFTELPTAYYSTQVDIDMTPEKPTVSAYYRVTFLGIFAAPALVDILLLSTIGRGLYLTTYMSSDEKSMATAGLMTALLLCGAISTWIGSGGTYYLNAMAYPALNMFVLTRLTAGVAVSLFVGLVALIAVGFVKGFYSGLIFFLYLVCLSTYLNLLGTLSIYQYPGFAFRSGRTVVITCIPILFISPILTLLIGHDIVVYLCVLYGFLTAVILGTRRIVSQWGSWYLDIPFVSDTEIVAWYSKTEESTQVIKTLPPGTDLAATPFPRMALMAEILKEHKRKPWTKSTADNLVKRLENGFEATLLLMDWYSTYTRTAMPYKFSPTWNLQCKAAVDTLKDMQKGLKLHNAFLHWRQGSDAVWCGFLYFVIALMDKWVFLITGGSLVGLSTNTAFRLAVGFGLAYYLVAAVCLDSVAQPLWTLAQKTTDQPITSLQFLREAAVNDAGARRKLYWSNLVKFFLIHGWALSVTAAIMWTFEGSRDGVIMFVAYIGAYSGLLFYQYNRIFAGTRALKDLVTASIIGILGGSVLVRTLPEFQYGGVATLALATWTTALLSLWSADIGWPRSRDAQSEKASRSTFSIYQSGALASRCDFTQAECLETFESTTNPNQGQAYRVQPTVYPGTEVANAIAIAAETTRGHLLSEAFPNARFLLCEAIRLWRSGEVTVDLVTQDRLLRPEQRRIRVITQDDGNLLRLVVFIHRDGTPQVQALDVLRHRNLIAEAILHATAFLRLKLSRSDSGLTATLLARPEGAQSLAIPEGIKQQLELYPTESKHSIEDENKELLRHVLLGLNADHDWDMSPACLRKDLLDRWEGKTSRLTAEDATWLSERFGRQDNLQRVARGNLGAALAILVGSHAKSMLGVDSRKGSSFAVILRNRRMHNSHFLDICLYGFRRVFDGARFALKFLVISTVADPEYQRELDYVLADKPFLVRWPAKTVLIGIWLYCKTLQRIILPVFLLNNRGAVQTLYQYMQGVKTTIERNRVEIESLQGPLTGFPSVMPDGSVQLSVYQGRHKQLPEDRDVVSVNTYDSSLVLRKRQEYAGKQLVNTYTYGYDQSVDLSIPITRECMEGKSRGQVLHYDVHGHITSGSFQNNGDLVQFTLGYRKNAKHDDELLRGNFVWPHIAITVEWCCAHPKHPERLDMSLPYTKVTSATFTQGTDVWHSKWDYDHRSHPVIKTTLNAVDVKTPNMILHDWFGVLKKPDYPRFASDNPLCGFTSLRTNIFSRLFGKNVKWSHISTSRARTHLWETWMNDKGMDAVTARWLDELALRSERVLKPYWWARDTCRLASATHYIDAHSDAILARIEVDTDVSAWSNIAYKISDLYSFGQGGDTRINTRTVSTQLQDNQNDLHILAMDTGTWPIEGGGVSACRRDVVNELKTIKWHLLAEAANDYGLPKFQIEKNVQSLTILPLWGLDFLTPTHGVFKDSLDSAIQIRSHNTTDLDIQLNFLPILSTLVRCARAIKFDRGHIEDSTRALVDLNSYFEADRHWSQVWSSEIVKERWRLLWLTEDAENAIPISQWLDAECPTLVHLDNALDLWSRYLFIFSIPVPEEIPDVFQVSHHAVGATYGMLCKIKRNCTLHLWDHPISWRETVVYLSSAMSFDSPFVWNSLISLARMASVLILHHADVILPCADFFNPGWEIELGTQQGTVGHRHTFARKIDPVVNGICNMDNFKPIDKIKSEKPTVVMLSHVRFVKDIKNAILAADIIVNEWGFTDYHLDVYGDMEKAPAYSVECKEILASKSLREYVTLRGYGSASKALQDAWVFLNSSISEGLPLAMGEAALAGVPIVCTDVGASFRVVTDPVTWKRFSAVVGPNDPHSLAKAQINVLGLLDEWSEYAEDEPGYRPKLSLRPSHEEVAMITERMYAKTEQRRRLGMLGRKNVLNSFSGDRYLREHEQMLWVGKHLSPSYRARTMPSKSLSRSRYFKADGEKIGLDEKDIPSSGGDTPGDYTSGYASAETLNFSVGYAQTIDIVIDRT</sequence>
<dbReference type="Proteomes" id="UP001230649">
    <property type="component" value="Unassembled WGS sequence"/>
</dbReference>
<evidence type="ECO:0000313" key="1">
    <source>
        <dbReference type="EMBL" id="KAJ9104272.1"/>
    </source>
</evidence>
<comment type="caution">
    <text evidence="1">The sequence shown here is derived from an EMBL/GenBank/DDBJ whole genome shotgun (WGS) entry which is preliminary data.</text>
</comment>
<name>A0ACC2VY46_9TREE</name>
<dbReference type="EMBL" id="JASBWS010000054">
    <property type="protein sequence ID" value="KAJ9104272.1"/>
    <property type="molecule type" value="Genomic_DNA"/>
</dbReference>